<dbReference type="GO" id="GO:0120159">
    <property type="term" value="F:rRNA pseudouridine synthase activity"/>
    <property type="evidence" value="ECO:0007669"/>
    <property type="project" value="UniProtKB-ARBA"/>
</dbReference>
<dbReference type="Proteomes" id="UP000192343">
    <property type="component" value="Unassembled WGS sequence"/>
</dbReference>
<dbReference type="STRING" id="1963862.B4O97_16470"/>
<keyword evidence="8" id="KW-1185">Reference proteome</keyword>
<dbReference type="InterPro" id="IPR036986">
    <property type="entry name" value="S4_RNA-bd_sf"/>
</dbReference>
<gene>
    <name evidence="7" type="ORF">B4O97_16470</name>
</gene>
<dbReference type="SMART" id="SM00363">
    <property type="entry name" value="S4"/>
    <property type="match status" value="1"/>
</dbReference>
<dbReference type="Gene3D" id="3.10.290.10">
    <property type="entry name" value="RNA-binding S4 domain"/>
    <property type="match status" value="1"/>
</dbReference>
<dbReference type="InterPro" id="IPR020103">
    <property type="entry name" value="PsdUridine_synth_cat_dom_sf"/>
</dbReference>
<dbReference type="GO" id="GO:0000455">
    <property type="term" value="P:enzyme-directed rRNA pseudouridine synthesis"/>
    <property type="evidence" value="ECO:0007669"/>
    <property type="project" value="TreeGrafter"/>
</dbReference>
<name>A0A1Y1RU58_9SPIO</name>
<dbReference type="GO" id="GO:0003723">
    <property type="term" value="F:RNA binding"/>
    <property type="evidence" value="ECO:0007669"/>
    <property type="project" value="UniProtKB-KW"/>
</dbReference>
<evidence type="ECO:0000256" key="2">
    <source>
        <dbReference type="ARBA" id="ARBA00023235"/>
    </source>
</evidence>
<comment type="similarity">
    <text evidence="1 5">Belongs to the pseudouridine synthase RluA family.</text>
</comment>
<dbReference type="SUPFAM" id="SSF55120">
    <property type="entry name" value="Pseudouridine synthase"/>
    <property type="match status" value="1"/>
</dbReference>
<dbReference type="AlphaFoldDB" id="A0A1Y1RU58"/>
<organism evidence="7 8">
    <name type="scientific">Marispirochaeta aestuarii</name>
    <dbReference type="NCBI Taxonomy" id="1963862"/>
    <lineage>
        <taxon>Bacteria</taxon>
        <taxon>Pseudomonadati</taxon>
        <taxon>Spirochaetota</taxon>
        <taxon>Spirochaetia</taxon>
        <taxon>Spirochaetales</taxon>
        <taxon>Spirochaetaceae</taxon>
        <taxon>Marispirochaeta</taxon>
    </lineage>
</organism>
<dbReference type="Pfam" id="PF00849">
    <property type="entry name" value="PseudoU_synth_2"/>
    <property type="match status" value="1"/>
</dbReference>
<sequence>MIHYDFCVLRDYRRPLRIDQFISDELGLISRNQLKQRVRELNINEKPVKLSRRIAPGDRIRLDLEAPPKIDLVPEEIPLEILYEDDRVIVINKPQGLVVHPAPGNYTGTLVHGLLYYREIDAPEEDFRPGIVHRLDKDTSGVLITAKDQAAHEFLSRQFQEKTTRKVYFALCRGRIEEDQGQVENRLGRWEKNRQLFTAVSRGGKAAFTRYRILRRWKQASFVALYPATGRTHQLRVHMRGIGHPILGDPLYGSGERDGCSLMLHAFSLEIVLPGSQELSRFRAPLSPRFGELIRDLSAEKD</sequence>
<protein>
    <recommendedName>
        <fullName evidence="5">Pseudouridine synthase</fullName>
        <ecNumber evidence="5">5.4.99.-</ecNumber>
    </recommendedName>
</protein>
<evidence type="ECO:0000259" key="6">
    <source>
        <dbReference type="SMART" id="SM00363"/>
    </source>
</evidence>
<comment type="catalytic activity">
    <reaction evidence="5">
        <text>a uridine in RNA = a pseudouridine in RNA</text>
        <dbReference type="Rhea" id="RHEA:48348"/>
        <dbReference type="Rhea" id="RHEA-COMP:12068"/>
        <dbReference type="Rhea" id="RHEA-COMP:12069"/>
        <dbReference type="ChEBI" id="CHEBI:65314"/>
        <dbReference type="ChEBI" id="CHEBI:65315"/>
    </reaction>
</comment>
<dbReference type="OrthoDB" id="305739at2"/>
<evidence type="ECO:0000256" key="4">
    <source>
        <dbReference type="PROSITE-ProRule" id="PRU00182"/>
    </source>
</evidence>
<evidence type="ECO:0000256" key="5">
    <source>
        <dbReference type="RuleBase" id="RU362028"/>
    </source>
</evidence>
<dbReference type="EC" id="5.4.99.-" evidence="5"/>
<dbReference type="InterPro" id="IPR002942">
    <property type="entry name" value="S4_RNA-bd"/>
</dbReference>
<evidence type="ECO:0000256" key="1">
    <source>
        <dbReference type="ARBA" id="ARBA00010876"/>
    </source>
</evidence>
<reference evidence="7 8" key="1">
    <citation type="submission" date="2017-03" db="EMBL/GenBank/DDBJ databases">
        <title>Draft Genome sequence of Marispirochaeta sp. strain JC444.</title>
        <authorList>
            <person name="Shivani Y."/>
            <person name="Subhash Y."/>
            <person name="Sasikala C."/>
            <person name="Ramana C."/>
        </authorList>
    </citation>
    <scope>NUCLEOTIDE SEQUENCE [LARGE SCALE GENOMIC DNA]</scope>
    <source>
        <strain evidence="7 8">JC444</strain>
    </source>
</reference>
<proteinExistence type="inferred from homology"/>
<dbReference type="InterPro" id="IPR050188">
    <property type="entry name" value="RluA_PseudoU_synthase"/>
</dbReference>
<dbReference type="InterPro" id="IPR006225">
    <property type="entry name" value="PsdUridine_synth_RluC/D"/>
</dbReference>
<dbReference type="PANTHER" id="PTHR21600:SF44">
    <property type="entry name" value="RIBOSOMAL LARGE SUBUNIT PSEUDOURIDINE SYNTHASE D"/>
    <property type="match status" value="1"/>
</dbReference>
<comment type="caution">
    <text evidence="7">The sequence shown here is derived from an EMBL/GenBank/DDBJ whole genome shotgun (WGS) entry which is preliminary data.</text>
</comment>
<feature type="domain" description="RNA-binding S4" evidence="6">
    <location>
        <begin position="16"/>
        <end position="74"/>
    </location>
</feature>
<dbReference type="CDD" id="cd02869">
    <property type="entry name" value="PseudoU_synth_RluA_like"/>
    <property type="match status" value="1"/>
</dbReference>
<evidence type="ECO:0000256" key="3">
    <source>
        <dbReference type="PIRSR" id="PIRSR606225-1"/>
    </source>
</evidence>
<feature type="active site" evidence="3">
    <location>
        <position position="136"/>
    </location>
</feature>
<dbReference type="PROSITE" id="PS50889">
    <property type="entry name" value="S4"/>
    <property type="match status" value="1"/>
</dbReference>
<accession>A0A1Y1RU58</accession>
<dbReference type="Gene3D" id="3.30.2350.10">
    <property type="entry name" value="Pseudouridine synthase"/>
    <property type="match status" value="1"/>
</dbReference>
<dbReference type="InterPro" id="IPR006145">
    <property type="entry name" value="PsdUridine_synth_RsuA/RluA"/>
</dbReference>
<dbReference type="CDD" id="cd00165">
    <property type="entry name" value="S4"/>
    <property type="match status" value="1"/>
</dbReference>
<dbReference type="NCBIfam" id="TIGR00005">
    <property type="entry name" value="rluA_subfam"/>
    <property type="match status" value="1"/>
</dbReference>
<keyword evidence="2 5" id="KW-0413">Isomerase</keyword>
<comment type="function">
    <text evidence="5">Responsible for synthesis of pseudouridine from uracil.</text>
</comment>
<evidence type="ECO:0000313" key="7">
    <source>
        <dbReference type="EMBL" id="ORC31856.1"/>
    </source>
</evidence>
<dbReference type="EMBL" id="MWQY01000023">
    <property type="protein sequence ID" value="ORC31856.1"/>
    <property type="molecule type" value="Genomic_DNA"/>
</dbReference>
<dbReference type="PANTHER" id="PTHR21600">
    <property type="entry name" value="MITOCHONDRIAL RNA PSEUDOURIDINE SYNTHASE"/>
    <property type="match status" value="1"/>
</dbReference>
<evidence type="ECO:0000313" key="8">
    <source>
        <dbReference type="Proteomes" id="UP000192343"/>
    </source>
</evidence>
<keyword evidence="4" id="KW-0694">RNA-binding</keyword>
<dbReference type="RefSeq" id="WP_083052531.1">
    <property type="nucleotide sequence ID" value="NZ_MWQY01000023.1"/>
</dbReference>